<accession>A0ABX8R836</accession>
<keyword evidence="2" id="KW-1185">Reference proteome</keyword>
<proteinExistence type="predicted"/>
<dbReference type="Proteomes" id="UP000886818">
    <property type="component" value="Chromosome"/>
</dbReference>
<evidence type="ECO:0000313" key="2">
    <source>
        <dbReference type="Proteomes" id="UP000886818"/>
    </source>
</evidence>
<sequence length="59" mass="7133">MYKKFKINERLIQKAYFLDDTAFNDINEEQHSLQLEDQFPNEFYKVLGKVLTFVEKADE</sequence>
<organism evidence="1 2">
    <name type="scientific">Crassaminicella indica</name>
    <dbReference type="NCBI Taxonomy" id="2855394"/>
    <lineage>
        <taxon>Bacteria</taxon>
        <taxon>Bacillati</taxon>
        <taxon>Bacillota</taxon>
        <taxon>Clostridia</taxon>
        <taxon>Eubacteriales</taxon>
        <taxon>Clostridiaceae</taxon>
        <taxon>Crassaminicella</taxon>
    </lineage>
</organism>
<gene>
    <name evidence="1" type="ORF">KVH43_07225</name>
</gene>
<reference evidence="1" key="1">
    <citation type="submission" date="2021-07" db="EMBL/GenBank/DDBJ databases">
        <title>Complete genome sequence of Crassaminicella sp. 143-21, isolated from a deep-sea hydrothermal vent.</title>
        <authorList>
            <person name="Li X."/>
        </authorList>
    </citation>
    <scope>NUCLEOTIDE SEQUENCE</scope>
    <source>
        <strain evidence="1">143-21</strain>
    </source>
</reference>
<dbReference type="EMBL" id="CP078093">
    <property type="protein sequence ID" value="QXM05189.1"/>
    <property type="molecule type" value="Genomic_DNA"/>
</dbReference>
<name>A0ABX8R836_9CLOT</name>
<protein>
    <submittedName>
        <fullName evidence="1">Uncharacterized protein</fullName>
    </submittedName>
</protein>
<evidence type="ECO:0000313" key="1">
    <source>
        <dbReference type="EMBL" id="QXM05189.1"/>
    </source>
</evidence>
<dbReference type="RefSeq" id="WP_218281889.1">
    <property type="nucleotide sequence ID" value="NZ_CP078093.1"/>
</dbReference>